<reference evidence="2 3" key="1">
    <citation type="submission" date="2017-10" db="EMBL/GenBank/DDBJ databases">
        <title>The draft genome sequence of Lewinella nigricans NBRC 102662.</title>
        <authorList>
            <person name="Wang K."/>
        </authorList>
    </citation>
    <scope>NUCLEOTIDE SEQUENCE [LARGE SCALE GENOMIC DNA]</scope>
    <source>
        <strain evidence="2 3">NBRC 102662</strain>
    </source>
</reference>
<keyword evidence="3" id="KW-1185">Reference proteome</keyword>
<feature type="region of interest" description="Disordered" evidence="1">
    <location>
        <begin position="186"/>
        <end position="214"/>
    </location>
</feature>
<dbReference type="OrthoDB" id="882771at2"/>
<dbReference type="RefSeq" id="WP_099155330.1">
    <property type="nucleotide sequence ID" value="NZ_PDUD01000058.1"/>
</dbReference>
<dbReference type="Proteomes" id="UP000223913">
    <property type="component" value="Unassembled WGS sequence"/>
</dbReference>
<sequence length="214" mass="24292">MKNQTLQPLTDVKNLIDLPEIKYLPGFPRKYRFDAKNGKLNFNGEADITPKGQAFTLIPLAHRIFTDEILGYSRRKWAELFFINQAGHLCSLLFHGYSVDQLQLILGDLYYEDAGLTDIRLTVHPEPRSNDFGNYYVASFGFETLSAADREQLALVAESLPPIYLQDIFNGDAQYHAWKNVQLPEPEQIDTGTPEITDADAQPPWENEENSKAA</sequence>
<evidence type="ECO:0000256" key="1">
    <source>
        <dbReference type="SAM" id="MobiDB-lite"/>
    </source>
</evidence>
<proteinExistence type="predicted"/>
<organism evidence="2 3">
    <name type="scientific">Flavilitoribacter nigricans (strain ATCC 23147 / DSM 23189 / NBRC 102662 / NCIMB 1420 / SS-2)</name>
    <name type="common">Lewinella nigricans</name>
    <dbReference type="NCBI Taxonomy" id="1122177"/>
    <lineage>
        <taxon>Bacteria</taxon>
        <taxon>Pseudomonadati</taxon>
        <taxon>Bacteroidota</taxon>
        <taxon>Saprospiria</taxon>
        <taxon>Saprospirales</taxon>
        <taxon>Lewinellaceae</taxon>
        <taxon>Flavilitoribacter</taxon>
    </lineage>
</organism>
<comment type="caution">
    <text evidence="2">The sequence shown here is derived from an EMBL/GenBank/DDBJ whole genome shotgun (WGS) entry which is preliminary data.</text>
</comment>
<evidence type="ECO:0000313" key="3">
    <source>
        <dbReference type="Proteomes" id="UP000223913"/>
    </source>
</evidence>
<dbReference type="EMBL" id="PDUD01000058">
    <property type="protein sequence ID" value="PHN01273.1"/>
    <property type="molecule type" value="Genomic_DNA"/>
</dbReference>
<evidence type="ECO:0000313" key="2">
    <source>
        <dbReference type="EMBL" id="PHN01273.1"/>
    </source>
</evidence>
<gene>
    <name evidence="2" type="ORF">CRP01_37985</name>
</gene>
<protein>
    <submittedName>
        <fullName evidence="2">Uncharacterized protein</fullName>
    </submittedName>
</protein>
<name>A0A2D0N0N1_FLAN2</name>
<dbReference type="AlphaFoldDB" id="A0A2D0N0N1"/>
<accession>A0A2D0N0N1</accession>